<dbReference type="Pfam" id="PF00133">
    <property type="entry name" value="tRNA-synt_1"/>
    <property type="match status" value="2"/>
</dbReference>
<comment type="similarity">
    <text evidence="11 12">Belongs to the class-I aminoacyl-tRNA synthetase family. ValS type 1 subfamily.</text>
</comment>
<dbReference type="InterPro" id="IPR010978">
    <property type="entry name" value="tRNA-bd_arm"/>
</dbReference>
<feature type="short sequence motif" description="'KMSKS' region" evidence="12">
    <location>
        <begin position="628"/>
        <end position="632"/>
    </location>
</feature>
<protein>
    <recommendedName>
        <fullName evidence="12">Valine--tRNA ligase</fullName>
        <ecNumber evidence="12">6.1.1.9</ecNumber>
    </recommendedName>
    <alternativeName>
        <fullName evidence="12">Valyl-tRNA synthetase</fullName>
        <shortName evidence="12">ValRS</shortName>
    </alternativeName>
</protein>
<comment type="subunit">
    <text evidence="2 12">Monomer.</text>
</comment>
<reference evidence="17" key="1">
    <citation type="submission" date="2021-05" db="EMBL/GenBank/DDBJ databases">
        <title>Genome of Sphingobium sp. strain.</title>
        <authorList>
            <person name="Fan R."/>
        </authorList>
    </citation>
    <scope>NUCLEOTIDE SEQUENCE</scope>
    <source>
        <strain evidence="17">H33</strain>
    </source>
</reference>
<dbReference type="InterPro" id="IPR013155">
    <property type="entry name" value="M/V/L/I-tRNA-synth_anticd-bd"/>
</dbReference>
<dbReference type="SUPFAM" id="SSF52374">
    <property type="entry name" value="Nucleotidylyl transferase"/>
    <property type="match status" value="1"/>
</dbReference>
<dbReference type="HAMAP" id="MF_02004">
    <property type="entry name" value="Val_tRNA_synth_type1"/>
    <property type="match status" value="1"/>
</dbReference>
<dbReference type="FunFam" id="3.40.50.620:FF:000032">
    <property type="entry name" value="Valine--tRNA ligase"/>
    <property type="match status" value="1"/>
</dbReference>
<accession>A0A9X1IPM0</accession>
<dbReference type="NCBIfam" id="NF004349">
    <property type="entry name" value="PRK05729.1"/>
    <property type="match status" value="1"/>
</dbReference>
<comment type="caution">
    <text evidence="17">The sequence shown here is derived from an EMBL/GenBank/DDBJ whole genome shotgun (WGS) entry which is preliminary data.</text>
</comment>
<comment type="function">
    <text evidence="12">Catalyzes the attachment of valine to tRNA(Val). As ValRS can inadvertently accommodate and process structurally similar amino acids such as threonine, to avoid such errors, it has a 'posttransfer' editing activity that hydrolyzes mischarged Thr-tRNA(Val) in a tRNA-dependent manner.</text>
</comment>
<evidence type="ECO:0000256" key="12">
    <source>
        <dbReference type="HAMAP-Rule" id="MF_02004"/>
    </source>
</evidence>
<dbReference type="Gene3D" id="1.10.730.10">
    <property type="entry name" value="Isoleucyl-tRNA Synthetase, Domain 1"/>
    <property type="match status" value="1"/>
</dbReference>
<sequence>MTELAKTFDPAAIEAKWYQHWEKTGQFRPERPNAAPFTIVNPPPNVTGSLHIGHALDNTLQDIVIRYERLRGKDALWVVGTDHAGIATQMVVERQMEERQDKRTNYTREQFVEKVWEWKAESGGTITGQLRRLGCSMDWSREQFTMDPHFTRAVVKVFVDLYREGLIYRDKRLVNWDPKLKTAISDLEVETREVQGGFWHFKYPLADGVTLDDGRDYIEVATTRPETMLADMAVAVNPQDPRYASVIGKEILQPITGRRFRIVADEHADPELGSGAVKITPGHDFNDFEVGKRAGIKAGDMLNMFDAEALVVQTADGLIPDKYLGQDRFVVRQWIVEDMKALGFLIPHVTKDKEGNETLHDAEPRTIQTPYGDRGGVVIEPWLTDQWYVDAATLAKPAMEAVRSGAIEIVPKTWEKTYFNWMENIQPWCVSRQLWWGHRIPAWFGPHTNNGALIPSFDTHCIVANNETEMLEKAREAYGDRQIVVATRDEAAAYASNIDQRKVLVWRDTDVLDTWFSSALWPFATLGWPEDANPPRNGEVAGAPATDGGGPSDASAESPLHHPSGGPPPRAGEDLLAKHYPNDLLISGFDILFFWDARMAMQGIHFMKDVPWRRLYLHGLVRAADGQKMSKSKGNVVDPLGLIDQYGADALRFFMAAMESQGRDVKMDEKRVEGYRNFATKLWNAVRFAQANGIGASNSVAAPLATLPVNKWIVGEVVATLAELDKAMAELRFDAAANAIYHFVWDQFCDWYLELIKPILSPLPFRGGDRGGAESVPSSSFIAEDPHPNPSPEGEGLERDETRAVAGWVIDQILVMLHPFMPFITEELWHAQGERPYDLIVAKWPEPAAQVDAQASNEIDWLIRLVSEIRSARTELNVPPGARVPMRAIVDDPAEAAKSADLVKRHAATLLRMARVQQVGEADFNSAGATAQLVVDGILYALSLEGAIDLDAERARLTKSLSAAQKEAQSLEGRLANPAFVEKAKPEAVEKARADHAEKVAESERLAAALARLG</sequence>
<dbReference type="SUPFAM" id="SSF46589">
    <property type="entry name" value="tRNA-binding arm"/>
    <property type="match status" value="1"/>
</dbReference>
<dbReference type="InterPro" id="IPR002303">
    <property type="entry name" value="Valyl-tRNA_ligase"/>
</dbReference>
<dbReference type="SUPFAM" id="SSF50677">
    <property type="entry name" value="ValRS/IleRS/LeuRS editing domain"/>
    <property type="match status" value="1"/>
</dbReference>
<dbReference type="GO" id="GO:0004832">
    <property type="term" value="F:valine-tRNA ligase activity"/>
    <property type="evidence" value="ECO:0007669"/>
    <property type="project" value="UniProtKB-UniRule"/>
</dbReference>
<dbReference type="GO" id="GO:0002161">
    <property type="term" value="F:aminoacyl-tRNA deacylase activity"/>
    <property type="evidence" value="ECO:0007669"/>
    <property type="project" value="InterPro"/>
</dbReference>
<feature type="coiled-coil region" evidence="12">
    <location>
        <begin position="947"/>
        <end position="974"/>
    </location>
</feature>
<evidence type="ECO:0000256" key="5">
    <source>
        <dbReference type="ARBA" id="ARBA00022741"/>
    </source>
</evidence>
<dbReference type="InterPro" id="IPR014729">
    <property type="entry name" value="Rossmann-like_a/b/a_fold"/>
</dbReference>
<evidence type="ECO:0000256" key="1">
    <source>
        <dbReference type="ARBA" id="ARBA00004496"/>
    </source>
</evidence>
<dbReference type="InterPro" id="IPR009008">
    <property type="entry name" value="Val/Leu/Ile-tRNA-synth_edit"/>
</dbReference>
<evidence type="ECO:0000256" key="2">
    <source>
        <dbReference type="ARBA" id="ARBA00011245"/>
    </source>
</evidence>
<feature type="binding site" evidence="12">
    <location>
        <position position="631"/>
    </location>
    <ligand>
        <name>ATP</name>
        <dbReference type="ChEBI" id="CHEBI:30616"/>
    </ligand>
</feature>
<feature type="domain" description="Aminoacyl-tRNA synthetase class Ia" evidence="14">
    <location>
        <begin position="573"/>
        <end position="668"/>
    </location>
</feature>
<comment type="subcellular location">
    <subcellularLocation>
        <location evidence="1 12">Cytoplasm</location>
    </subcellularLocation>
</comment>
<dbReference type="FunFam" id="1.10.287.380:FF:000001">
    <property type="entry name" value="Valine--tRNA ligase"/>
    <property type="match status" value="1"/>
</dbReference>
<dbReference type="AlphaFoldDB" id="A0A9X1IPM0"/>
<dbReference type="RefSeq" id="WP_214621764.1">
    <property type="nucleotide sequence ID" value="NZ_JAHGAW010000002.1"/>
</dbReference>
<evidence type="ECO:0000256" key="6">
    <source>
        <dbReference type="ARBA" id="ARBA00022840"/>
    </source>
</evidence>
<keyword evidence="6 12" id="KW-0067">ATP-binding</keyword>
<evidence type="ECO:0000256" key="4">
    <source>
        <dbReference type="ARBA" id="ARBA00022598"/>
    </source>
</evidence>
<name>A0A9X1IPM0_9SPHN</name>
<keyword evidence="18" id="KW-1185">Reference proteome</keyword>
<evidence type="ECO:0000313" key="18">
    <source>
        <dbReference type="Proteomes" id="UP001138757"/>
    </source>
</evidence>
<proteinExistence type="inferred from homology"/>
<dbReference type="FunFam" id="3.90.740.10:FF:000003">
    <property type="entry name" value="Valine--tRNA ligase"/>
    <property type="match status" value="1"/>
</dbReference>
<comment type="domain">
    <text evidence="12">The C-terminal coiled-coil domain is crucial for aminoacylation activity.</text>
</comment>
<evidence type="ECO:0000259" key="15">
    <source>
        <dbReference type="Pfam" id="PF08264"/>
    </source>
</evidence>
<dbReference type="CDD" id="cd07962">
    <property type="entry name" value="Anticodon_Ia_Val"/>
    <property type="match status" value="1"/>
</dbReference>
<keyword evidence="8 12" id="KW-0175">Coiled coil</keyword>
<dbReference type="PRINTS" id="PR00986">
    <property type="entry name" value="TRNASYNTHVAL"/>
</dbReference>
<evidence type="ECO:0000256" key="13">
    <source>
        <dbReference type="SAM" id="MobiDB-lite"/>
    </source>
</evidence>
<gene>
    <name evidence="12" type="primary">valS</name>
    <name evidence="17" type="ORF">KK488_03555</name>
</gene>
<keyword evidence="5 12" id="KW-0547">Nucleotide-binding</keyword>
<keyword evidence="7 12" id="KW-0648">Protein biosynthesis</keyword>
<evidence type="ECO:0000256" key="9">
    <source>
        <dbReference type="ARBA" id="ARBA00023146"/>
    </source>
</evidence>
<dbReference type="Gene3D" id="1.10.287.380">
    <property type="entry name" value="Valyl-tRNA synthetase, C-terminal domain"/>
    <property type="match status" value="1"/>
</dbReference>
<dbReference type="Gene3D" id="3.90.740.10">
    <property type="entry name" value="Valyl/Leucyl/Isoleucyl-tRNA synthetase, editing domain"/>
    <property type="match status" value="1"/>
</dbReference>
<feature type="region of interest" description="Disordered" evidence="13">
    <location>
        <begin position="771"/>
        <end position="800"/>
    </location>
</feature>
<feature type="region of interest" description="Disordered" evidence="13">
    <location>
        <begin position="532"/>
        <end position="574"/>
    </location>
</feature>
<dbReference type="SUPFAM" id="SSF47323">
    <property type="entry name" value="Anticodon-binding domain of a subclass of class I aminoacyl-tRNA synthetases"/>
    <property type="match status" value="1"/>
</dbReference>
<dbReference type="InterPro" id="IPR009080">
    <property type="entry name" value="tRNAsynth_Ia_anticodon-bd"/>
</dbReference>
<dbReference type="Pfam" id="PF08264">
    <property type="entry name" value="Anticodon_1"/>
    <property type="match status" value="2"/>
</dbReference>
<evidence type="ECO:0000256" key="11">
    <source>
        <dbReference type="ARBA" id="ARBA00060830"/>
    </source>
</evidence>
<evidence type="ECO:0000256" key="8">
    <source>
        <dbReference type="ARBA" id="ARBA00023054"/>
    </source>
</evidence>
<dbReference type="EC" id="6.1.1.9" evidence="12"/>
<dbReference type="NCBIfam" id="TIGR00422">
    <property type="entry name" value="valS"/>
    <property type="match status" value="1"/>
</dbReference>
<evidence type="ECO:0000259" key="14">
    <source>
        <dbReference type="Pfam" id="PF00133"/>
    </source>
</evidence>
<feature type="domain" description="Methionyl/Valyl/Leucyl/Isoleucyl-tRNA synthetase anticodon-binding" evidence="15">
    <location>
        <begin position="710"/>
        <end position="760"/>
    </location>
</feature>
<dbReference type="Pfam" id="PF10458">
    <property type="entry name" value="Val_tRNA-synt_C"/>
    <property type="match status" value="1"/>
</dbReference>
<dbReference type="InterPro" id="IPR033705">
    <property type="entry name" value="Anticodon_Ia_Val"/>
</dbReference>
<dbReference type="PANTHER" id="PTHR11946">
    <property type="entry name" value="VALYL-TRNA SYNTHETASES"/>
    <property type="match status" value="1"/>
</dbReference>
<feature type="domain" description="Valyl-tRNA synthetase tRNA-binding arm" evidence="16">
    <location>
        <begin position="949"/>
        <end position="1014"/>
    </location>
</feature>
<feature type="domain" description="Aminoacyl-tRNA synthetase class Ia" evidence="14">
    <location>
        <begin position="16"/>
        <end position="532"/>
    </location>
</feature>
<keyword evidence="9 12" id="KW-0030">Aminoacyl-tRNA synthetase</keyword>
<dbReference type="Gene3D" id="3.40.50.620">
    <property type="entry name" value="HUPs"/>
    <property type="match status" value="2"/>
</dbReference>
<evidence type="ECO:0000256" key="7">
    <source>
        <dbReference type="ARBA" id="ARBA00022917"/>
    </source>
</evidence>
<evidence type="ECO:0000313" key="17">
    <source>
        <dbReference type="EMBL" id="MBT2186016.1"/>
    </source>
</evidence>
<evidence type="ECO:0000256" key="3">
    <source>
        <dbReference type="ARBA" id="ARBA00022490"/>
    </source>
</evidence>
<dbReference type="Proteomes" id="UP001138757">
    <property type="component" value="Unassembled WGS sequence"/>
</dbReference>
<dbReference type="EMBL" id="JAHGAW010000002">
    <property type="protein sequence ID" value="MBT2186016.1"/>
    <property type="molecule type" value="Genomic_DNA"/>
</dbReference>
<dbReference type="GO" id="GO:0006438">
    <property type="term" value="P:valyl-tRNA aminoacylation"/>
    <property type="evidence" value="ECO:0007669"/>
    <property type="project" value="UniProtKB-UniRule"/>
</dbReference>
<evidence type="ECO:0000256" key="10">
    <source>
        <dbReference type="ARBA" id="ARBA00047552"/>
    </source>
</evidence>
<dbReference type="PROSITE" id="PS00178">
    <property type="entry name" value="AA_TRNA_LIGASE_I"/>
    <property type="match status" value="1"/>
</dbReference>
<dbReference type="InterPro" id="IPR001412">
    <property type="entry name" value="aa-tRNA-synth_I_CS"/>
</dbReference>
<feature type="domain" description="Methionyl/Valyl/Leucyl/Isoleucyl-tRNA synthetase anticodon-binding" evidence="15">
    <location>
        <begin position="799"/>
        <end position="883"/>
    </location>
</feature>
<feature type="short sequence motif" description="'HIGH' region" evidence="12">
    <location>
        <begin position="44"/>
        <end position="54"/>
    </location>
</feature>
<keyword evidence="3 12" id="KW-0963">Cytoplasm</keyword>
<dbReference type="PANTHER" id="PTHR11946:SF93">
    <property type="entry name" value="VALINE--TRNA LIGASE, CHLOROPLASTIC_MITOCHONDRIAL 2"/>
    <property type="match status" value="1"/>
</dbReference>
<dbReference type="InterPro" id="IPR037118">
    <property type="entry name" value="Val-tRNA_synth_C_sf"/>
</dbReference>
<evidence type="ECO:0000259" key="16">
    <source>
        <dbReference type="Pfam" id="PF10458"/>
    </source>
</evidence>
<keyword evidence="4 12" id="KW-0436">Ligase</keyword>
<dbReference type="InterPro" id="IPR019499">
    <property type="entry name" value="Val-tRNA_synth_tRNA-bd"/>
</dbReference>
<comment type="catalytic activity">
    <reaction evidence="10 12">
        <text>tRNA(Val) + L-valine + ATP = L-valyl-tRNA(Val) + AMP + diphosphate</text>
        <dbReference type="Rhea" id="RHEA:10704"/>
        <dbReference type="Rhea" id="RHEA-COMP:9672"/>
        <dbReference type="Rhea" id="RHEA-COMP:9708"/>
        <dbReference type="ChEBI" id="CHEBI:30616"/>
        <dbReference type="ChEBI" id="CHEBI:33019"/>
        <dbReference type="ChEBI" id="CHEBI:57762"/>
        <dbReference type="ChEBI" id="CHEBI:78442"/>
        <dbReference type="ChEBI" id="CHEBI:78537"/>
        <dbReference type="ChEBI" id="CHEBI:456215"/>
        <dbReference type="EC" id="6.1.1.9"/>
    </reaction>
</comment>
<comment type="domain">
    <text evidence="12">ValRS has two distinct active sites: one for aminoacylation and one for editing. The misactivated threonine is translocated from the active site to the editing site.</text>
</comment>
<dbReference type="GO" id="GO:0005524">
    <property type="term" value="F:ATP binding"/>
    <property type="evidence" value="ECO:0007669"/>
    <property type="project" value="UniProtKB-UniRule"/>
</dbReference>
<dbReference type="GO" id="GO:0005829">
    <property type="term" value="C:cytosol"/>
    <property type="evidence" value="ECO:0007669"/>
    <property type="project" value="TreeGrafter"/>
</dbReference>
<dbReference type="CDD" id="cd00817">
    <property type="entry name" value="ValRS_core"/>
    <property type="match status" value="1"/>
</dbReference>
<organism evidence="17 18">
    <name type="scientific">Sphingobium nicotianae</name>
    <dbReference type="NCBI Taxonomy" id="2782607"/>
    <lineage>
        <taxon>Bacteria</taxon>
        <taxon>Pseudomonadati</taxon>
        <taxon>Pseudomonadota</taxon>
        <taxon>Alphaproteobacteria</taxon>
        <taxon>Sphingomonadales</taxon>
        <taxon>Sphingomonadaceae</taxon>
        <taxon>Sphingobium</taxon>
    </lineage>
</organism>
<dbReference type="InterPro" id="IPR002300">
    <property type="entry name" value="aa-tRNA-synth_Ia"/>
</dbReference>